<dbReference type="InParanoid" id="G0MG86"/>
<dbReference type="Gene3D" id="2.60.40.10">
    <property type="entry name" value="Immunoglobulins"/>
    <property type="match status" value="1"/>
</dbReference>
<dbReference type="FunCoup" id="G0MG86">
    <property type="interactions" value="1009"/>
</dbReference>
<dbReference type="PROSITE" id="PS50202">
    <property type="entry name" value="MSP"/>
    <property type="match status" value="1"/>
</dbReference>
<proteinExistence type="predicted"/>
<keyword evidence="1" id="KW-0206">Cytoskeleton</keyword>
<name>G0MG86_CAEBE</name>
<dbReference type="OMA" id="QTYQKYV"/>
<dbReference type="STRING" id="135651.G0MG86"/>
<evidence type="ECO:0000256" key="2">
    <source>
        <dbReference type="SAM" id="MobiDB-lite"/>
    </source>
</evidence>
<gene>
    <name evidence="4" type="ORF">CAEBREN_19286</name>
</gene>
<evidence type="ECO:0000313" key="4">
    <source>
        <dbReference type="EMBL" id="EGT56680.1"/>
    </source>
</evidence>
<keyword evidence="5" id="KW-1185">Reference proteome</keyword>
<dbReference type="GO" id="GO:0030424">
    <property type="term" value="C:axon"/>
    <property type="evidence" value="ECO:0007669"/>
    <property type="project" value="EnsemblMetazoa"/>
</dbReference>
<dbReference type="InterPro" id="IPR000535">
    <property type="entry name" value="MSP_dom"/>
</dbReference>
<dbReference type="eggNOG" id="ENOG502TH30">
    <property type="taxonomic scope" value="Eukaryota"/>
</dbReference>
<comment type="function">
    <text evidence="1">Central component in molecular interactions underlying sperm crawling. Forms an extensive filament system that extends from sperm villipoda, along the leading edge of the pseudopod.</text>
</comment>
<reference evidence="5" key="1">
    <citation type="submission" date="2011-07" db="EMBL/GenBank/DDBJ databases">
        <authorList>
            <consortium name="Caenorhabditis brenneri Sequencing and Analysis Consortium"/>
            <person name="Wilson R.K."/>
        </authorList>
    </citation>
    <scope>NUCLEOTIDE SEQUENCE [LARGE SCALE GENOMIC DNA]</scope>
    <source>
        <strain evidence="5">PB2801</strain>
    </source>
</reference>
<dbReference type="HOGENOM" id="CLU_702562_0_0_1"/>
<feature type="compositionally biased region" description="Basic and acidic residues" evidence="2">
    <location>
        <begin position="111"/>
        <end position="145"/>
    </location>
</feature>
<dbReference type="EMBL" id="GL379793">
    <property type="protein sequence ID" value="EGT56680.1"/>
    <property type="molecule type" value="Genomic_DNA"/>
</dbReference>
<feature type="compositionally biased region" description="Polar residues" evidence="2">
    <location>
        <begin position="20"/>
        <end position="44"/>
    </location>
</feature>
<dbReference type="GO" id="GO:0005737">
    <property type="term" value="C:cytoplasm"/>
    <property type="evidence" value="ECO:0007669"/>
    <property type="project" value="EnsemblMetazoa"/>
</dbReference>
<dbReference type="GO" id="GO:0007231">
    <property type="term" value="P:osmosensory signaling pathway"/>
    <property type="evidence" value="ECO:0007669"/>
    <property type="project" value="EnsemblMetazoa"/>
</dbReference>
<sequence>MSKASVTTASAASMKKTSHPESSPNKSVIETITTKKCSMFTSDSKLPPTEVASKNGAQAPKTTTTTVTTTQKTSISSLPPKKLTAQQSRDLSPPKVRKSPSPSRAGSGDSGSRKESAASRKDSSRSDKLAKDLERVKLEKADSRESATLPTPKEYPDSDDETDEKNKRSLRFGTTTEWQSDNLEKFYKEQGKFPSADAVKKFGQMFSMTELIAETWLEARRQQTYQKYVEKGLQTDPSVIQFYCESLKIAEGLRLENPSVQTKSFFTLNGATALEQKKEEEEKMMPVLTVSSNKLFIDPKKEEKSQLTIKNDGEVNVVYQISIMHAANYVMSPICAILHPKEDLTLNITRKKGKLLDEEFFRIDYGLAPEGIIDARDSADRAEFTDREIIEVVEIDEKDMKVAR</sequence>
<dbReference type="InterPro" id="IPR008962">
    <property type="entry name" value="PapD-like_sf"/>
</dbReference>
<feature type="region of interest" description="Disordered" evidence="2">
    <location>
        <begin position="1"/>
        <end position="173"/>
    </location>
</feature>
<keyword evidence="1" id="KW-0963">Cytoplasm</keyword>
<evidence type="ECO:0000259" key="3">
    <source>
        <dbReference type="PROSITE" id="PS50202"/>
    </source>
</evidence>
<accession>G0MG86</accession>
<feature type="domain" description="MSP" evidence="3">
    <location>
        <begin position="281"/>
        <end position="404"/>
    </location>
</feature>
<feature type="compositionally biased region" description="Low complexity" evidence="2">
    <location>
        <begin position="61"/>
        <end position="73"/>
    </location>
</feature>
<dbReference type="Pfam" id="PF00635">
    <property type="entry name" value="Motile_Sperm"/>
    <property type="match status" value="1"/>
</dbReference>
<organism evidence="5">
    <name type="scientific">Caenorhabditis brenneri</name>
    <name type="common">Nematode worm</name>
    <dbReference type="NCBI Taxonomy" id="135651"/>
    <lineage>
        <taxon>Eukaryota</taxon>
        <taxon>Metazoa</taxon>
        <taxon>Ecdysozoa</taxon>
        <taxon>Nematoda</taxon>
        <taxon>Chromadorea</taxon>
        <taxon>Rhabditida</taxon>
        <taxon>Rhabditina</taxon>
        <taxon>Rhabditomorpha</taxon>
        <taxon>Rhabditoidea</taxon>
        <taxon>Rhabditidae</taxon>
        <taxon>Peloderinae</taxon>
        <taxon>Caenorhabditis</taxon>
    </lineage>
</organism>
<evidence type="ECO:0000256" key="1">
    <source>
        <dbReference type="RuleBase" id="RU003425"/>
    </source>
</evidence>
<dbReference type="SUPFAM" id="SSF49354">
    <property type="entry name" value="PapD-like"/>
    <property type="match status" value="1"/>
</dbReference>
<dbReference type="GO" id="GO:0005034">
    <property type="term" value="F:osmosensor activity"/>
    <property type="evidence" value="ECO:0007669"/>
    <property type="project" value="EnsemblMetazoa"/>
</dbReference>
<dbReference type="OrthoDB" id="5823535at2759"/>
<dbReference type="InterPro" id="IPR013783">
    <property type="entry name" value="Ig-like_fold"/>
</dbReference>
<evidence type="ECO:0000313" key="5">
    <source>
        <dbReference type="Proteomes" id="UP000008068"/>
    </source>
</evidence>
<dbReference type="AlphaFoldDB" id="G0MG86"/>
<feature type="compositionally biased region" description="Low complexity" evidence="2">
    <location>
        <begin position="1"/>
        <end position="15"/>
    </location>
</feature>
<protein>
    <recommendedName>
        <fullName evidence="1">Major sperm protein</fullName>
    </recommendedName>
</protein>
<dbReference type="GO" id="GO:0043025">
    <property type="term" value="C:neuronal cell body"/>
    <property type="evidence" value="ECO:0007669"/>
    <property type="project" value="EnsemblMetazoa"/>
</dbReference>
<dbReference type="Proteomes" id="UP000008068">
    <property type="component" value="Unassembled WGS sequence"/>
</dbReference>